<keyword evidence="3" id="KW-1185">Reference proteome</keyword>
<reference evidence="2 3" key="1">
    <citation type="submission" date="2018-03" db="EMBL/GenBank/DDBJ databases">
        <title>Draft genome of Deinococcus sp. OD32.</title>
        <authorList>
            <person name="Wang X.-P."/>
            <person name="Du Z.-J."/>
        </authorList>
    </citation>
    <scope>NUCLEOTIDE SEQUENCE [LARGE SCALE GENOMIC DNA]</scope>
    <source>
        <strain evidence="2 3">OD32</strain>
    </source>
</reference>
<dbReference type="OrthoDB" id="9816400at2"/>
<evidence type="ECO:0000313" key="3">
    <source>
        <dbReference type="Proteomes" id="UP000240317"/>
    </source>
</evidence>
<evidence type="ECO:0000256" key="1">
    <source>
        <dbReference type="SAM" id="MobiDB-lite"/>
    </source>
</evidence>
<accession>A0A2T3W3D8</accession>
<gene>
    <name evidence="2" type="ORF">C8263_18285</name>
</gene>
<evidence type="ECO:0000313" key="2">
    <source>
        <dbReference type="EMBL" id="PTA66387.1"/>
    </source>
</evidence>
<dbReference type="InterPro" id="IPR032871">
    <property type="entry name" value="AHH_dom_containing"/>
</dbReference>
<dbReference type="EMBL" id="PYSV01000036">
    <property type="protein sequence ID" value="PTA66387.1"/>
    <property type="molecule type" value="Genomic_DNA"/>
</dbReference>
<protein>
    <submittedName>
        <fullName evidence="2">Uncharacterized protein</fullName>
    </submittedName>
</protein>
<dbReference type="RefSeq" id="WP_107139558.1">
    <property type="nucleotide sequence ID" value="NZ_PYSV01000036.1"/>
</dbReference>
<dbReference type="Pfam" id="PF14412">
    <property type="entry name" value="AHH"/>
    <property type="match status" value="1"/>
</dbReference>
<feature type="region of interest" description="Disordered" evidence="1">
    <location>
        <begin position="205"/>
        <end position="225"/>
    </location>
</feature>
<comment type="caution">
    <text evidence="2">The sequence shown here is derived from an EMBL/GenBank/DDBJ whole genome shotgun (WGS) entry which is preliminary data.</text>
</comment>
<sequence length="225" mass="24558">MIREVLGRPPKNWVTIRTLIGTPLGKKPLPLEYYTRRLPGGKIVIARKRGMADDDVVAPLGVDGSGKIFLRQGSSRLSDPTLMKNNDKKMHGALPSGHQIHHLVPDNLIKDHPLGQAAERLGISLDRGENLMGLPGKMAFDPATNPAGHWSSHPQYDAIVTGLLETNRVALERAYGSLDLVPKDKLKVVMDDIADEMRDRIQKGKIPLKDGRLASAPGGPQENLA</sequence>
<name>A0A2T3W3D8_9DEIO</name>
<dbReference type="AlphaFoldDB" id="A0A2T3W3D8"/>
<proteinExistence type="predicted"/>
<organism evidence="2 3">
    <name type="scientific">Deinococcus arcticus</name>
    <dbReference type="NCBI Taxonomy" id="2136176"/>
    <lineage>
        <taxon>Bacteria</taxon>
        <taxon>Thermotogati</taxon>
        <taxon>Deinococcota</taxon>
        <taxon>Deinococci</taxon>
        <taxon>Deinococcales</taxon>
        <taxon>Deinococcaceae</taxon>
        <taxon>Deinococcus</taxon>
    </lineage>
</organism>
<dbReference type="Proteomes" id="UP000240317">
    <property type="component" value="Unassembled WGS sequence"/>
</dbReference>